<dbReference type="AlphaFoldDB" id="G7YGN7"/>
<organism evidence="1 2">
    <name type="scientific">Clonorchis sinensis</name>
    <name type="common">Chinese liver fluke</name>
    <dbReference type="NCBI Taxonomy" id="79923"/>
    <lineage>
        <taxon>Eukaryota</taxon>
        <taxon>Metazoa</taxon>
        <taxon>Spiralia</taxon>
        <taxon>Lophotrochozoa</taxon>
        <taxon>Platyhelminthes</taxon>
        <taxon>Trematoda</taxon>
        <taxon>Digenea</taxon>
        <taxon>Opisthorchiida</taxon>
        <taxon>Opisthorchiata</taxon>
        <taxon>Opisthorchiidae</taxon>
        <taxon>Clonorchis</taxon>
    </lineage>
</organism>
<accession>G7YGN7</accession>
<proteinExistence type="predicted"/>
<sequence length="241" mass="27675">MEVFRLLSFSPIPFPRVYIGNKWLPAVTYSAHNKTPWWNYNTQAPNALSIIDLLTTSGAKGSLQNHRTHCHATQKSKFRTSISPEKKTFRYQLKFMLRYVITHCFSQNKNTLWTVAFGLPDYDQEFAKFAIEANLSVAMILLPITGDIEADFTAFQTFVPNSNMNYQKHESSSAYFVAFYEKNLDLKQIDQMPNYGKFLYLQPQTFACCNSDVPTSETDCIRGRSISQVGPGSTRNKMQYH</sequence>
<protein>
    <submittedName>
        <fullName evidence="1">Glutamate receptor kainate</fullName>
    </submittedName>
</protein>
<reference evidence="1" key="1">
    <citation type="journal article" date="2011" name="Genome Biol.">
        <title>The draft genome of the carcinogenic human liver fluke Clonorchis sinensis.</title>
        <authorList>
            <person name="Wang X."/>
            <person name="Chen W."/>
            <person name="Huang Y."/>
            <person name="Sun J."/>
            <person name="Men J."/>
            <person name="Liu H."/>
            <person name="Luo F."/>
            <person name="Guo L."/>
            <person name="Lv X."/>
            <person name="Deng C."/>
            <person name="Zhou C."/>
            <person name="Fan Y."/>
            <person name="Li X."/>
            <person name="Huang L."/>
            <person name="Hu Y."/>
            <person name="Liang C."/>
            <person name="Hu X."/>
            <person name="Xu J."/>
            <person name="Yu X."/>
        </authorList>
    </citation>
    <scope>NUCLEOTIDE SEQUENCE [LARGE SCALE GENOMIC DNA]</scope>
    <source>
        <strain evidence="1">Henan</strain>
    </source>
</reference>
<keyword evidence="2" id="KW-1185">Reference proteome</keyword>
<reference key="2">
    <citation type="submission" date="2011-10" db="EMBL/GenBank/DDBJ databases">
        <title>The genome and transcriptome sequence of Clonorchis sinensis provide insights into the carcinogenic liver fluke.</title>
        <authorList>
            <person name="Wang X."/>
            <person name="Huang Y."/>
            <person name="Chen W."/>
            <person name="Liu H."/>
            <person name="Guo L."/>
            <person name="Chen Y."/>
            <person name="Luo F."/>
            <person name="Zhou W."/>
            <person name="Sun J."/>
            <person name="Mao Q."/>
            <person name="Liang P."/>
            <person name="Zhou C."/>
            <person name="Tian Y."/>
            <person name="Men J."/>
            <person name="Lv X."/>
            <person name="Huang L."/>
            <person name="Zhou J."/>
            <person name="Hu Y."/>
            <person name="Li R."/>
            <person name="Zhang F."/>
            <person name="Lei H."/>
            <person name="Li X."/>
            <person name="Hu X."/>
            <person name="Liang C."/>
            <person name="Xu J."/>
            <person name="Wu Z."/>
            <person name="Yu X."/>
        </authorList>
    </citation>
    <scope>NUCLEOTIDE SEQUENCE</scope>
    <source>
        <strain>Henan</strain>
    </source>
</reference>
<name>G7YGN7_CLOSI</name>
<keyword evidence="1" id="KW-0675">Receptor</keyword>
<dbReference type="Proteomes" id="UP000008909">
    <property type="component" value="Unassembled WGS sequence"/>
</dbReference>
<gene>
    <name evidence="1" type="ORF">CLF_107370</name>
</gene>
<dbReference type="EMBL" id="DF143243">
    <property type="protein sequence ID" value="GAA52120.1"/>
    <property type="molecule type" value="Genomic_DNA"/>
</dbReference>
<evidence type="ECO:0000313" key="2">
    <source>
        <dbReference type="Proteomes" id="UP000008909"/>
    </source>
</evidence>
<evidence type="ECO:0000313" key="1">
    <source>
        <dbReference type="EMBL" id="GAA52120.1"/>
    </source>
</evidence>